<keyword evidence="5" id="KW-0067">ATP-binding</keyword>
<keyword evidence="4" id="KW-0547">Nucleotide-binding</keyword>
<evidence type="ECO:0000259" key="8">
    <source>
        <dbReference type="Pfam" id="PF09334"/>
    </source>
</evidence>
<feature type="non-terminal residue" evidence="9">
    <location>
        <position position="168"/>
    </location>
</feature>
<dbReference type="InterPro" id="IPR001412">
    <property type="entry name" value="aa-tRNA-synth_I_CS"/>
</dbReference>
<comment type="caution">
    <text evidence="9">The sequence shown here is derived from an EMBL/GenBank/DDBJ whole genome shotgun (WGS) entry which is preliminary data.</text>
</comment>
<dbReference type="PROSITE" id="PS00178">
    <property type="entry name" value="AA_TRNA_LIGASE_I"/>
    <property type="match status" value="1"/>
</dbReference>
<evidence type="ECO:0000313" key="10">
    <source>
        <dbReference type="Proteomes" id="UP000288716"/>
    </source>
</evidence>
<dbReference type="Proteomes" id="UP000288716">
    <property type="component" value="Unassembled WGS sequence"/>
</dbReference>
<organism evidence="9 10">
    <name type="scientific">Leptotrombidium deliense</name>
    <dbReference type="NCBI Taxonomy" id="299467"/>
    <lineage>
        <taxon>Eukaryota</taxon>
        <taxon>Metazoa</taxon>
        <taxon>Ecdysozoa</taxon>
        <taxon>Arthropoda</taxon>
        <taxon>Chelicerata</taxon>
        <taxon>Arachnida</taxon>
        <taxon>Acari</taxon>
        <taxon>Acariformes</taxon>
        <taxon>Trombidiformes</taxon>
        <taxon>Prostigmata</taxon>
        <taxon>Anystina</taxon>
        <taxon>Parasitengona</taxon>
        <taxon>Trombiculoidea</taxon>
        <taxon>Trombiculidae</taxon>
        <taxon>Leptotrombidium</taxon>
    </lineage>
</organism>
<proteinExistence type="inferred from homology"/>
<sequence length="168" mass="19794">MTLARCKIVFQKNISKQYCIRRLIYSETGLWPPTCTYDSDYCCLISHLKLIEKHWKPLVTQKWHELSKNRRKANTRYILSMFPYPSGSLHLGHVRIYTMGDIISRYNQLNGYNIVNPMGWDSFGLPAENAAIERSLNPKEWTNMNISNMRHQFDSIALNFEWREATSD</sequence>
<comment type="similarity">
    <text evidence="1">Belongs to the class-I aminoacyl-tRNA synthetase family.</text>
</comment>
<dbReference type="OrthoDB" id="15954at2759"/>
<keyword evidence="6" id="KW-0648">Protein biosynthesis</keyword>
<dbReference type="GO" id="GO:0005739">
    <property type="term" value="C:mitochondrion"/>
    <property type="evidence" value="ECO:0007669"/>
    <property type="project" value="TreeGrafter"/>
</dbReference>
<dbReference type="EMBL" id="NCKV01002640">
    <property type="protein sequence ID" value="RWS26576.1"/>
    <property type="molecule type" value="Genomic_DNA"/>
</dbReference>
<keyword evidence="3 9" id="KW-0436">Ligase</keyword>
<dbReference type="EC" id="6.1.1.4" evidence="2"/>
<protein>
    <recommendedName>
        <fullName evidence="2">leucine--tRNA ligase</fullName>
        <ecNumber evidence="2">6.1.1.4</ecNumber>
    </recommendedName>
</protein>
<dbReference type="InterPro" id="IPR002302">
    <property type="entry name" value="Leu-tRNA-ligase"/>
</dbReference>
<dbReference type="InterPro" id="IPR014729">
    <property type="entry name" value="Rossmann-like_a/b/a_fold"/>
</dbReference>
<dbReference type="PANTHER" id="PTHR43740:SF2">
    <property type="entry name" value="LEUCINE--TRNA LIGASE, MITOCHONDRIAL"/>
    <property type="match status" value="1"/>
</dbReference>
<dbReference type="SUPFAM" id="SSF52374">
    <property type="entry name" value="Nucleotidylyl transferase"/>
    <property type="match status" value="1"/>
</dbReference>
<dbReference type="Gene3D" id="3.40.50.620">
    <property type="entry name" value="HUPs"/>
    <property type="match status" value="1"/>
</dbReference>
<evidence type="ECO:0000256" key="6">
    <source>
        <dbReference type="ARBA" id="ARBA00022917"/>
    </source>
</evidence>
<name>A0A443SGE2_9ACAR</name>
<gene>
    <name evidence="9" type="ORF">B4U80_12962</name>
</gene>
<evidence type="ECO:0000256" key="7">
    <source>
        <dbReference type="ARBA" id="ARBA00023146"/>
    </source>
</evidence>
<dbReference type="GO" id="GO:0006429">
    <property type="term" value="P:leucyl-tRNA aminoacylation"/>
    <property type="evidence" value="ECO:0007669"/>
    <property type="project" value="InterPro"/>
</dbReference>
<evidence type="ECO:0000256" key="5">
    <source>
        <dbReference type="ARBA" id="ARBA00022840"/>
    </source>
</evidence>
<feature type="domain" description="Methionyl/Leucyl tRNA synthetase" evidence="8">
    <location>
        <begin position="77"/>
        <end position="162"/>
    </location>
</feature>
<dbReference type="GO" id="GO:0032543">
    <property type="term" value="P:mitochondrial translation"/>
    <property type="evidence" value="ECO:0007669"/>
    <property type="project" value="TreeGrafter"/>
</dbReference>
<dbReference type="STRING" id="299467.A0A443SGE2"/>
<evidence type="ECO:0000256" key="4">
    <source>
        <dbReference type="ARBA" id="ARBA00022741"/>
    </source>
</evidence>
<dbReference type="GO" id="GO:0005524">
    <property type="term" value="F:ATP binding"/>
    <property type="evidence" value="ECO:0007669"/>
    <property type="project" value="UniProtKB-KW"/>
</dbReference>
<evidence type="ECO:0000256" key="3">
    <source>
        <dbReference type="ARBA" id="ARBA00022598"/>
    </source>
</evidence>
<reference evidence="9 10" key="1">
    <citation type="journal article" date="2018" name="Gigascience">
        <title>Genomes of trombidid mites reveal novel predicted allergens and laterally-transferred genes associated with secondary metabolism.</title>
        <authorList>
            <person name="Dong X."/>
            <person name="Chaisiri K."/>
            <person name="Xia D."/>
            <person name="Armstrong S.D."/>
            <person name="Fang Y."/>
            <person name="Donnelly M.J."/>
            <person name="Kadowaki T."/>
            <person name="McGarry J.W."/>
            <person name="Darby A.C."/>
            <person name="Makepeace B.L."/>
        </authorList>
    </citation>
    <scope>NUCLEOTIDE SEQUENCE [LARGE SCALE GENOMIC DNA]</scope>
    <source>
        <strain evidence="9">UoL-UT</strain>
    </source>
</reference>
<evidence type="ECO:0000313" key="9">
    <source>
        <dbReference type="EMBL" id="RWS26576.1"/>
    </source>
</evidence>
<dbReference type="PANTHER" id="PTHR43740">
    <property type="entry name" value="LEUCYL-TRNA SYNTHETASE"/>
    <property type="match status" value="1"/>
</dbReference>
<evidence type="ECO:0000256" key="2">
    <source>
        <dbReference type="ARBA" id="ARBA00013164"/>
    </source>
</evidence>
<keyword evidence="7" id="KW-0030">Aminoacyl-tRNA synthetase</keyword>
<dbReference type="Pfam" id="PF09334">
    <property type="entry name" value="tRNA-synt_1g"/>
    <property type="match status" value="1"/>
</dbReference>
<evidence type="ECO:0000256" key="1">
    <source>
        <dbReference type="ARBA" id="ARBA00005594"/>
    </source>
</evidence>
<accession>A0A443SGE2</accession>
<dbReference type="AlphaFoldDB" id="A0A443SGE2"/>
<dbReference type="VEuPathDB" id="VectorBase:LDEU005464"/>
<keyword evidence="10" id="KW-1185">Reference proteome</keyword>
<dbReference type="GO" id="GO:0004823">
    <property type="term" value="F:leucine-tRNA ligase activity"/>
    <property type="evidence" value="ECO:0007669"/>
    <property type="project" value="UniProtKB-EC"/>
</dbReference>
<dbReference type="InterPro" id="IPR015413">
    <property type="entry name" value="Methionyl/Leucyl_tRNA_Synth"/>
</dbReference>